<organism evidence="2 3">
    <name type="scientific">Marchantia polymorpha subsp. ruderalis</name>
    <dbReference type="NCBI Taxonomy" id="1480154"/>
    <lineage>
        <taxon>Eukaryota</taxon>
        <taxon>Viridiplantae</taxon>
        <taxon>Streptophyta</taxon>
        <taxon>Embryophyta</taxon>
        <taxon>Marchantiophyta</taxon>
        <taxon>Marchantiopsida</taxon>
        <taxon>Marchantiidae</taxon>
        <taxon>Marchantiales</taxon>
        <taxon>Marchantiaceae</taxon>
        <taxon>Marchantia</taxon>
    </lineage>
</organism>
<feature type="transmembrane region" description="Helical" evidence="1">
    <location>
        <begin position="538"/>
        <end position="568"/>
    </location>
</feature>
<keyword evidence="1" id="KW-0812">Transmembrane</keyword>
<comment type="caution">
    <text evidence="2">The sequence shown here is derived from an EMBL/GenBank/DDBJ whole genome shotgun (WGS) entry which is preliminary data.</text>
</comment>
<accession>A0A176WJ98</accession>
<feature type="transmembrane region" description="Helical" evidence="1">
    <location>
        <begin position="168"/>
        <end position="197"/>
    </location>
</feature>
<dbReference type="AlphaFoldDB" id="A0A176WJ98"/>
<feature type="transmembrane region" description="Helical" evidence="1">
    <location>
        <begin position="115"/>
        <end position="147"/>
    </location>
</feature>
<evidence type="ECO:0000313" key="2">
    <source>
        <dbReference type="EMBL" id="OAE33248.1"/>
    </source>
</evidence>
<dbReference type="PANTHER" id="PTHR33133">
    <property type="entry name" value="OS08G0107100 PROTEIN-RELATED"/>
    <property type="match status" value="1"/>
</dbReference>
<feature type="transmembrane region" description="Helical" evidence="1">
    <location>
        <begin position="203"/>
        <end position="226"/>
    </location>
</feature>
<feature type="transmembrane region" description="Helical" evidence="1">
    <location>
        <begin position="451"/>
        <end position="475"/>
    </location>
</feature>
<proteinExistence type="predicted"/>
<feature type="transmembrane region" description="Helical" evidence="1">
    <location>
        <begin position="588"/>
        <end position="608"/>
    </location>
</feature>
<keyword evidence="1" id="KW-1133">Transmembrane helix</keyword>
<feature type="transmembrane region" description="Helical" evidence="1">
    <location>
        <begin position="420"/>
        <end position="439"/>
    </location>
</feature>
<keyword evidence="1" id="KW-0472">Membrane</keyword>
<name>A0A176WJ98_MARPO</name>
<feature type="transmembrane region" description="Helical" evidence="1">
    <location>
        <begin position="255"/>
        <end position="274"/>
    </location>
</feature>
<evidence type="ECO:0000313" key="3">
    <source>
        <dbReference type="Proteomes" id="UP000077202"/>
    </source>
</evidence>
<protein>
    <submittedName>
        <fullName evidence="2">Uncharacterized protein</fullName>
    </submittedName>
</protein>
<feature type="transmembrane region" description="Helical" evidence="1">
    <location>
        <begin position="628"/>
        <end position="651"/>
    </location>
</feature>
<dbReference type="PANTHER" id="PTHR33133:SF1">
    <property type="entry name" value="EXPRESSED PROTEIN-RELATED"/>
    <property type="match status" value="1"/>
</dbReference>
<reference evidence="2" key="1">
    <citation type="submission" date="2016-03" db="EMBL/GenBank/DDBJ databases">
        <title>Mechanisms controlling the formation of the plant cell surface in tip-growing cells are functionally conserved among land plants.</title>
        <authorList>
            <person name="Honkanen S."/>
            <person name="Jones V.A."/>
            <person name="Morieri G."/>
            <person name="Champion C."/>
            <person name="Hetherington A.J."/>
            <person name="Kelly S."/>
            <person name="Saint-Marcoux D."/>
            <person name="Proust H."/>
            <person name="Prescott H."/>
            <person name="Dolan L."/>
        </authorList>
    </citation>
    <scope>NUCLEOTIDE SEQUENCE [LARGE SCALE GENOMIC DNA]</scope>
    <source>
        <tissue evidence="2">Whole gametophyte</tissue>
    </source>
</reference>
<keyword evidence="3" id="KW-1185">Reference proteome</keyword>
<gene>
    <name evidence="2" type="ORF">AXG93_1200s1080</name>
</gene>
<feature type="transmembrane region" description="Helical" evidence="1">
    <location>
        <begin position="507"/>
        <end position="532"/>
    </location>
</feature>
<evidence type="ECO:0000256" key="1">
    <source>
        <dbReference type="SAM" id="Phobius"/>
    </source>
</evidence>
<dbReference type="Proteomes" id="UP000077202">
    <property type="component" value="Unassembled WGS sequence"/>
</dbReference>
<sequence>MAGALDAMIPVGLGLTVQELANLGAFGVVRESVKVFGGARPALVWIQFALVLPFTLFINADQYLQHKIIDKLCPDVPPPPSPPIVRLAYAGPLGHVQKWMATDLHKWLDMDLHQWLGLLSIVGLVLLSFFVGLVVLAAIYHAVGCIVQGRNVGFCEAMKGVPRLWRRLFVTSFVNMLLVLSSVAVFIIFVIIFKLAVPSKHDLLPIIVAVVGAVFLIPIFIIYLMFQVANGVTCFEEDYGVAAFRRAKHIMHGKWCSAVLLFILLAIPTTLLGALLGSPIAIATGFSWKLLVLVVVYVIFTSYLTELICICWAVFFFSCAATFDLRAPHDETLAASYHALPEDGIAAPFCEFQVFPAGSVILISVGLEDITQVPGKMDVAVDESPPTGLGLRRQQLRQTGPCEIYKQATEQMNRPTLRSVMLKVAFPFALLNFGASVLLTSRIPNEPSWQVLMAVTALGLATSCLGLLVVAATFFTVGRQYRGEKVTLQEALRAMLGLWPKLFLTHLYNAGFMFAVFMVSLAAAMTIIFTASSDAVKYFAFVVIALVLIILVVAIQTLSIFATAVTCYEKTYGWAAYKQAQKLLQRKWNSVPLFALIFYVPVWITGTFTSYLLKEFPETSLWMELFRIVSYAIVITLFDQRLLVSGALFYFSCFEKPDEQNVSDSMEAGYHSIASQEV</sequence>
<dbReference type="EMBL" id="LVLJ01000668">
    <property type="protein sequence ID" value="OAE33248.1"/>
    <property type="molecule type" value="Genomic_DNA"/>
</dbReference>
<feature type="transmembrane region" description="Helical" evidence="1">
    <location>
        <begin position="42"/>
        <end position="60"/>
    </location>
</feature>